<evidence type="ECO:0000256" key="4">
    <source>
        <dbReference type="ARBA" id="ARBA00022842"/>
    </source>
</evidence>
<dbReference type="OrthoDB" id="9804278at2"/>
<dbReference type="InterPro" id="IPR004659">
    <property type="entry name" value="RNase_E/G"/>
</dbReference>
<protein>
    <submittedName>
        <fullName evidence="7">Ribonuclease G</fullName>
    </submittedName>
</protein>
<dbReference type="PROSITE" id="PS50126">
    <property type="entry name" value="S1"/>
    <property type="match status" value="1"/>
</dbReference>
<dbReference type="RefSeq" id="WP_093072037.1">
    <property type="nucleotide sequence ID" value="NZ_FOGV01000004.1"/>
</dbReference>
<evidence type="ECO:0000256" key="3">
    <source>
        <dbReference type="ARBA" id="ARBA00022801"/>
    </source>
</evidence>
<keyword evidence="4" id="KW-0460">Magnesium</keyword>
<keyword evidence="3" id="KW-0378">Hydrolase</keyword>
<dbReference type="Pfam" id="PF10150">
    <property type="entry name" value="RNase_E_G"/>
    <property type="match status" value="1"/>
</dbReference>
<keyword evidence="5" id="KW-0694">RNA-binding</keyword>
<dbReference type="NCBIfam" id="TIGR00757">
    <property type="entry name" value="RNaseEG"/>
    <property type="match status" value="1"/>
</dbReference>
<dbReference type="EMBL" id="FOGV01000004">
    <property type="protein sequence ID" value="SER66821.1"/>
    <property type="molecule type" value="Genomic_DNA"/>
</dbReference>
<comment type="caution">
    <text evidence="7">The sequence shown here is derived from an EMBL/GenBank/DDBJ whole genome shotgun (WGS) entry which is preliminary data.</text>
</comment>
<dbReference type="CDD" id="cd04453">
    <property type="entry name" value="S1_RNase_E"/>
    <property type="match status" value="1"/>
</dbReference>
<sequence>MYQVLINRSIEDVRGAVLENGRAAEFLLEPLREKAAAGSVIQAKVRDILPGMDAAFVDIGTGKNGYLYKKELAAYHWAAMSESAAKKKEKPIHAYLSKGQEIIVQVKKEADETKGAKLTELLSLPGQYCVFLPNGDYIAVSKKMSAESVREHWRSCAREWLQNREGVIIRTEAESVSADLIVQEIRALRAAYERILAQGRRHSGEIRLLFSESSVVARVRRDFLPKANTEIICNHLNDFKELTGHENPEHGANVRLSSDDNLFSTYALEPEMAEVMNPNVPLPSGGFLKIELTEALTVIDVNSGKYTGSRGLKETSVKTNIEAAETAARMLRLRDYSGLIVIDFIDMDEEAEAQVLAVMKEAVQADRTLTNVVGFTGLGLLEMTRKKVRDSLPERVSAACTCCGGTGRIEDAEEIALRLERTVLAMKKMADEALWIEASPSVYALFAQADKARWHRLEEHSGKYLQITVAENEPAFQIRKTGSKIDAEPGHYSN</sequence>
<dbReference type="PANTHER" id="PTHR30001">
    <property type="entry name" value="RIBONUCLEASE"/>
    <property type="match status" value="1"/>
</dbReference>
<feature type="domain" description="S1 motif" evidence="6">
    <location>
        <begin position="38"/>
        <end position="121"/>
    </location>
</feature>
<accession>A0A1H9R1W0</accession>
<dbReference type="Proteomes" id="UP000199318">
    <property type="component" value="Unassembled WGS sequence"/>
</dbReference>
<dbReference type="PANTHER" id="PTHR30001:SF0">
    <property type="entry name" value="RIBONUCLEASE G"/>
    <property type="match status" value="1"/>
</dbReference>
<evidence type="ECO:0000259" key="6">
    <source>
        <dbReference type="PROSITE" id="PS50126"/>
    </source>
</evidence>
<evidence type="ECO:0000313" key="7">
    <source>
        <dbReference type="EMBL" id="SER66821.1"/>
    </source>
</evidence>
<name>A0A1H9R1W0_9BACI</name>
<evidence type="ECO:0000256" key="5">
    <source>
        <dbReference type="ARBA" id="ARBA00022884"/>
    </source>
</evidence>
<gene>
    <name evidence="7" type="ORF">SAMN05444126_1044</name>
</gene>
<dbReference type="InterPro" id="IPR012340">
    <property type="entry name" value="NA-bd_OB-fold"/>
</dbReference>
<dbReference type="STRING" id="1464123.SAMN05444126_1044"/>
<evidence type="ECO:0000313" key="8">
    <source>
        <dbReference type="Proteomes" id="UP000199318"/>
    </source>
</evidence>
<dbReference type="GO" id="GO:0003723">
    <property type="term" value="F:RNA binding"/>
    <property type="evidence" value="ECO:0007669"/>
    <property type="project" value="UniProtKB-KW"/>
</dbReference>
<keyword evidence="2" id="KW-0479">Metal-binding</keyword>
<dbReference type="InterPro" id="IPR019307">
    <property type="entry name" value="RNA-bd_AU-1/RNase_E/G"/>
</dbReference>
<dbReference type="SMART" id="SM00316">
    <property type="entry name" value="S1"/>
    <property type="match status" value="1"/>
</dbReference>
<comment type="cofactor">
    <cofactor evidence="1">
        <name>Mg(2+)</name>
        <dbReference type="ChEBI" id="CHEBI:18420"/>
    </cofactor>
</comment>
<dbReference type="SUPFAM" id="SSF50249">
    <property type="entry name" value="Nucleic acid-binding proteins"/>
    <property type="match status" value="1"/>
</dbReference>
<dbReference type="Gene3D" id="2.40.50.140">
    <property type="entry name" value="Nucleic acid-binding proteins"/>
    <property type="match status" value="1"/>
</dbReference>
<dbReference type="GO" id="GO:0006364">
    <property type="term" value="P:rRNA processing"/>
    <property type="evidence" value="ECO:0007669"/>
    <property type="project" value="TreeGrafter"/>
</dbReference>
<dbReference type="GO" id="GO:0004540">
    <property type="term" value="F:RNA nuclease activity"/>
    <property type="evidence" value="ECO:0007669"/>
    <property type="project" value="InterPro"/>
</dbReference>
<evidence type="ECO:0000256" key="2">
    <source>
        <dbReference type="ARBA" id="ARBA00022723"/>
    </source>
</evidence>
<dbReference type="GO" id="GO:0005737">
    <property type="term" value="C:cytoplasm"/>
    <property type="evidence" value="ECO:0007669"/>
    <property type="project" value="TreeGrafter"/>
</dbReference>
<dbReference type="GO" id="GO:0046872">
    <property type="term" value="F:metal ion binding"/>
    <property type="evidence" value="ECO:0007669"/>
    <property type="project" value="UniProtKB-KW"/>
</dbReference>
<evidence type="ECO:0000256" key="1">
    <source>
        <dbReference type="ARBA" id="ARBA00001946"/>
    </source>
</evidence>
<dbReference type="GO" id="GO:0016787">
    <property type="term" value="F:hydrolase activity"/>
    <property type="evidence" value="ECO:0007669"/>
    <property type="project" value="UniProtKB-KW"/>
</dbReference>
<dbReference type="AlphaFoldDB" id="A0A1H9R1W0"/>
<proteinExistence type="predicted"/>
<dbReference type="InterPro" id="IPR003029">
    <property type="entry name" value="S1_domain"/>
</dbReference>
<reference evidence="8" key="1">
    <citation type="submission" date="2016-10" db="EMBL/GenBank/DDBJ databases">
        <authorList>
            <person name="de Groot N.N."/>
        </authorList>
    </citation>
    <scope>NUCLEOTIDE SEQUENCE [LARGE SCALE GENOMIC DNA]</scope>
    <source>
        <strain evidence="8">10nlg</strain>
    </source>
</reference>
<organism evidence="7 8">
    <name type="scientific">Salisediminibacterium halotolerans</name>
    <dbReference type="NCBI Taxonomy" id="517425"/>
    <lineage>
        <taxon>Bacteria</taxon>
        <taxon>Bacillati</taxon>
        <taxon>Bacillota</taxon>
        <taxon>Bacilli</taxon>
        <taxon>Bacillales</taxon>
        <taxon>Bacillaceae</taxon>
        <taxon>Salisediminibacterium</taxon>
    </lineage>
</organism>
<keyword evidence="8" id="KW-1185">Reference proteome</keyword>